<name>D7A0E8_ANCN5</name>
<dbReference type="HOGENOM" id="CLU_038816_0_0_5"/>
<keyword evidence="10 13" id="KW-0067">ATP-binding</keyword>
<evidence type="ECO:0000256" key="6">
    <source>
        <dbReference type="ARBA" id="ARBA00022556"/>
    </source>
</evidence>
<dbReference type="UniPathway" id="UPA00359">
    <property type="reaction ID" value="UER00482"/>
</dbReference>
<keyword evidence="15" id="KW-1185">Reference proteome</keyword>
<keyword evidence="5 13" id="KW-0444">Lipid biosynthesis</keyword>
<dbReference type="GO" id="GO:0009029">
    <property type="term" value="F:lipid-A 4'-kinase activity"/>
    <property type="evidence" value="ECO:0007669"/>
    <property type="project" value="UniProtKB-UniRule"/>
</dbReference>
<dbReference type="InterPro" id="IPR003758">
    <property type="entry name" value="LpxK"/>
</dbReference>
<comment type="function">
    <text evidence="1 13">Transfers the gamma-phosphate of ATP to the 4'-position of a tetraacyldisaccharide 1-phosphate intermediate (termed DS-1-P) to form tetraacyldisaccharide 1,4'-bis-phosphate (lipid IVA).</text>
</comment>
<dbReference type="InterPro" id="IPR027417">
    <property type="entry name" value="P-loop_NTPase"/>
</dbReference>
<comment type="similarity">
    <text evidence="13">Belongs to the LpxK family.</text>
</comment>
<evidence type="ECO:0000256" key="12">
    <source>
        <dbReference type="ARBA" id="ARBA00029757"/>
    </source>
</evidence>
<evidence type="ECO:0000256" key="10">
    <source>
        <dbReference type="ARBA" id="ARBA00022840"/>
    </source>
</evidence>
<dbReference type="GO" id="GO:0005524">
    <property type="term" value="F:ATP binding"/>
    <property type="evidence" value="ECO:0007669"/>
    <property type="project" value="UniProtKB-UniRule"/>
</dbReference>
<comment type="catalytic activity">
    <reaction evidence="13">
        <text>a lipid A disaccharide + ATP = a lipid IVA + ADP + H(+)</text>
        <dbReference type="Rhea" id="RHEA:67840"/>
        <dbReference type="ChEBI" id="CHEBI:15378"/>
        <dbReference type="ChEBI" id="CHEBI:30616"/>
        <dbReference type="ChEBI" id="CHEBI:176343"/>
        <dbReference type="ChEBI" id="CHEBI:176425"/>
        <dbReference type="ChEBI" id="CHEBI:456216"/>
        <dbReference type="EC" id="2.7.1.130"/>
    </reaction>
</comment>
<dbReference type="EMBL" id="CP002026">
    <property type="protein sequence ID" value="ADH91269.1"/>
    <property type="molecule type" value="Genomic_DNA"/>
</dbReference>
<keyword evidence="9 13" id="KW-0418">Kinase</keyword>
<dbReference type="PANTHER" id="PTHR42724">
    <property type="entry name" value="TETRAACYLDISACCHARIDE 4'-KINASE"/>
    <property type="match status" value="1"/>
</dbReference>
<evidence type="ECO:0000256" key="4">
    <source>
        <dbReference type="ARBA" id="ARBA00016436"/>
    </source>
</evidence>
<keyword evidence="11 13" id="KW-0443">Lipid metabolism</keyword>
<accession>D7A0E8</accession>
<dbReference type="GO" id="GO:0005886">
    <property type="term" value="C:plasma membrane"/>
    <property type="evidence" value="ECO:0007669"/>
    <property type="project" value="TreeGrafter"/>
</dbReference>
<evidence type="ECO:0000256" key="2">
    <source>
        <dbReference type="ARBA" id="ARBA00004870"/>
    </source>
</evidence>
<protein>
    <recommendedName>
        <fullName evidence="4 13">Tetraacyldisaccharide 4'-kinase</fullName>
        <ecNumber evidence="3 13">2.7.1.130</ecNumber>
    </recommendedName>
    <alternativeName>
        <fullName evidence="12 13">Lipid A 4'-kinase</fullName>
    </alternativeName>
</protein>
<dbReference type="RefSeq" id="WP_013168770.1">
    <property type="nucleotide sequence ID" value="NC_014217.1"/>
</dbReference>
<evidence type="ECO:0000256" key="5">
    <source>
        <dbReference type="ARBA" id="ARBA00022516"/>
    </source>
</evidence>
<dbReference type="AlphaFoldDB" id="D7A0E8"/>
<keyword evidence="8 13" id="KW-0547">Nucleotide-binding</keyword>
<keyword evidence="7 13" id="KW-0808">Transferase</keyword>
<evidence type="ECO:0000256" key="3">
    <source>
        <dbReference type="ARBA" id="ARBA00012071"/>
    </source>
</evidence>
<evidence type="ECO:0000256" key="9">
    <source>
        <dbReference type="ARBA" id="ARBA00022777"/>
    </source>
</evidence>
<evidence type="ECO:0000313" key="14">
    <source>
        <dbReference type="EMBL" id="ADH91269.1"/>
    </source>
</evidence>
<dbReference type="HAMAP" id="MF_00409">
    <property type="entry name" value="LpxK"/>
    <property type="match status" value="1"/>
</dbReference>
<dbReference type="Proteomes" id="UP000006633">
    <property type="component" value="Chromosome"/>
</dbReference>
<dbReference type="SUPFAM" id="SSF52540">
    <property type="entry name" value="P-loop containing nucleoside triphosphate hydrolases"/>
    <property type="match status" value="1"/>
</dbReference>
<dbReference type="GO" id="GO:0009244">
    <property type="term" value="P:lipopolysaccharide core region biosynthetic process"/>
    <property type="evidence" value="ECO:0007669"/>
    <property type="project" value="TreeGrafter"/>
</dbReference>
<dbReference type="GO" id="GO:0009245">
    <property type="term" value="P:lipid A biosynthetic process"/>
    <property type="evidence" value="ECO:0007669"/>
    <property type="project" value="UniProtKB-UniRule"/>
</dbReference>
<evidence type="ECO:0000256" key="7">
    <source>
        <dbReference type="ARBA" id="ARBA00022679"/>
    </source>
</evidence>
<dbReference type="KEGG" id="sno:Snov_3999"/>
<keyword evidence="6 13" id="KW-0441">Lipid A biosynthesis</keyword>
<evidence type="ECO:0000256" key="11">
    <source>
        <dbReference type="ARBA" id="ARBA00023098"/>
    </source>
</evidence>
<gene>
    <name evidence="13" type="primary">lpxK</name>
    <name evidence="14" type="ordered locus">Snov_3999</name>
</gene>
<dbReference type="PANTHER" id="PTHR42724:SF1">
    <property type="entry name" value="TETRAACYLDISACCHARIDE 4'-KINASE, MITOCHONDRIAL-RELATED"/>
    <property type="match status" value="1"/>
</dbReference>
<evidence type="ECO:0000256" key="13">
    <source>
        <dbReference type="HAMAP-Rule" id="MF_00409"/>
    </source>
</evidence>
<reference evidence="14 15" key="1">
    <citation type="journal article" date="2012" name="Stand. Genomic Sci.">
        <title>Complete genome sequence of the facultatively chemolithoautotrophic and methylotrophic alpha Proteobacterium Starkeya novella type strain (ATCC 8093(T)).</title>
        <authorList>
            <person name="Kappler U."/>
            <person name="Davenport K."/>
            <person name="Beatson S."/>
            <person name="Lucas S."/>
            <person name="Lapidus A."/>
            <person name="Copeland A."/>
            <person name="Berry K.W."/>
            <person name="Glavina Del Rio T."/>
            <person name="Hammon N."/>
            <person name="Dalin E."/>
            <person name="Tice H."/>
            <person name="Pitluck S."/>
            <person name="Richardson P."/>
            <person name="Bruce D."/>
            <person name="Goodwin L.A."/>
            <person name="Han C."/>
            <person name="Tapia R."/>
            <person name="Detter J.C."/>
            <person name="Chang Y.J."/>
            <person name="Jeffries C.D."/>
            <person name="Land M."/>
            <person name="Hauser L."/>
            <person name="Kyrpides N.C."/>
            <person name="Goker M."/>
            <person name="Ivanova N."/>
            <person name="Klenk H.P."/>
            <person name="Woyke T."/>
        </authorList>
    </citation>
    <scope>NUCLEOTIDE SEQUENCE [LARGE SCALE GENOMIC DNA]</scope>
    <source>
        <strain evidence="15">ATCC 8093 / DSM 506 / JCM 20403 / CCM 1077 / IAM 12100 / NBRC 12443 / NCIMB 10456</strain>
    </source>
</reference>
<organism evidence="14 15">
    <name type="scientific">Ancylobacter novellus (strain ATCC 8093 / DSM 506 / JCM 20403 / CCM 1077 / IAM 12100 / NBRC 12443 / NCIMB 10456)</name>
    <name type="common">Starkeya novella</name>
    <dbReference type="NCBI Taxonomy" id="639283"/>
    <lineage>
        <taxon>Bacteria</taxon>
        <taxon>Pseudomonadati</taxon>
        <taxon>Pseudomonadota</taxon>
        <taxon>Alphaproteobacteria</taxon>
        <taxon>Hyphomicrobiales</taxon>
        <taxon>Xanthobacteraceae</taxon>
        <taxon>Ancylobacter</taxon>
    </lineage>
</organism>
<evidence type="ECO:0000256" key="8">
    <source>
        <dbReference type="ARBA" id="ARBA00022741"/>
    </source>
</evidence>
<dbReference type="STRING" id="639283.Snov_3999"/>
<dbReference type="EC" id="2.7.1.130" evidence="3 13"/>
<dbReference type="NCBIfam" id="TIGR00682">
    <property type="entry name" value="lpxK"/>
    <property type="match status" value="1"/>
</dbReference>
<feature type="binding site" evidence="13">
    <location>
        <begin position="52"/>
        <end position="59"/>
    </location>
    <ligand>
        <name>ATP</name>
        <dbReference type="ChEBI" id="CHEBI:30616"/>
    </ligand>
</feature>
<proteinExistence type="inferred from homology"/>
<sequence length="335" mass="35021">MRAPDFWWRRERSTLAALLSPLGAAVGAATLARMRRPGAEVGIPVVCVGNPTVGGAGKTPAVIAIAKRLMAKGLQPAILTRGYGGRLKGPVKVDTLLHSAEDVGDEPLLHARAAPTFVARDRLAGAQMAAQADADILIMDDGFQNPTLAKALSILVVDGGVGVGNGLCLPAGPLRAPLAPQLERAQALLVVGEGAPGERVARDGYAAGIVVLRGRLAPDAQAVARLFGKRVLAYAGIGRPAKFFDTLRSLGMLPVATRAFPDHHVYTQTEIAELRAQAEEEDLLLVTTEKDAMRLAGSEIGQELLGVSDVLPVRMALEPQSARALDRMLAGLGNG</sequence>
<evidence type="ECO:0000256" key="1">
    <source>
        <dbReference type="ARBA" id="ARBA00002274"/>
    </source>
</evidence>
<comment type="pathway">
    <text evidence="2 13">Glycolipid biosynthesis; lipid IV(A) biosynthesis; lipid IV(A) from (3R)-3-hydroxytetradecanoyl-[acyl-carrier-protein] and UDP-N-acetyl-alpha-D-glucosamine: step 6/6.</text>
</comment>
<evidence type="ECO:0000313" key="15">
    <source>
        <dbReference type="Proteomes" id="UP000006633"/>
    </source>
</evidence>
<dbReference type="Pfam" id="PF02606">
    <property type="entry name" value="LpxK"/>
    <property type="match status" value="1"/>
</dbReference>
<dbReference type="eggNOG" id="COG1663">
    <property type="taxonomic scope" value="Bacteria"/>
</dbReference>